<dbReference type="AlphaFoldDB" id="A0AAI9T4Y0"/>
<accession>A0AAI9T4Y0</accession>
<reference evidence="1" key="1">
    <citation type="submission" date="2015-06" db="EMBL/GenBank/DDBJ databases">
        <authorList>
            <person name="Nguyen H."/>
        </authorList>
    </citation>
    <scope>NUCLEOTIDE SEQUENCE</scope>
    <source>
        <strain evidence="1">DAOM 180753</strain>
    </source>
</reference>
<keyword evidence="2" id="KW-1185">Reference proteome</keyword>
<sequence>MLAPYISYCPENTTRLAWQNFPTLHILNNPNINRLAPNETEQDGSEVVGDRIADPSISNITDPESCISAEGMGKSCSAAIATNRTSPLSYSGKRVYFQWDAPGQAVGPNNSYITATTAGQPKFVGWSSQLNFTYSLLTTTGQNQGYTEQPEGFVFGDDGIINGTIAVMLTDLDLFVTPFNTTMVNPHIVALGLYQAG</sequence>
<name>A0AAI9T4Y0_PENTH</name>
<dbReference type="Proteomes" id="UP001227192">
    <property type="component" value="Unassembled WGS sequence"/>
</dbReference>
<dbReference type="EMBL" id="LACB01001110">
    <property type="protein sequence ID" value="KAJ9480757.1"/>
    <property type="molecule type" value="Genomic_DNA"/>
</dbReference>
<evidence type="ECO:0000313" key="2">
    <source>
        <dbReference type="Proteomes" id="UP001227192"/>
    </source>
</evidence>
<proteinExistence type="predicted"/>
<reference evidence="1" key="2">
    <citation type="journal article" date="2016" name="Fungal Biol.">
        <title>Ochratoxin A production by Penicillium thymicola.</title>
        <authorList>
            <person name="Nguyen H.D.T."/>
            <person name="McMullin D.R."/>
            <person name="Ponomareva E."/>
            <person name="Riley R."/>
            <person name="Pomraning K.R."/>
            <person name="Baker S.E."/>
            <person name="Seifert K.A."/>
        </authorList>
    </citation>
    <scope>NUCLEOTIDE SEQUENCE</scope>
    <source>
        <strain evidence="1">DAOM 180753</strain>
    </source>
</reference>
<dbReference type="PANTHER" id="PTHR38705:SF1">
    <property type="entry name" value="PROTEIN RDS1"/>
    <property type="match status" value="1"/>
</dbReference>
<gene>
    <name evidence="1" type="ORF">VN97_g12772</name>
</gene>
<evidence type="ECO:0000313" key="1">
    <source>
        <dbReference type="EMBL" id="KAJ9480757.1"/>
    </source>
</evidence>
<organism evidence="1 2">
    <name type="scientific">Penicillium thymicola</name>
    <dbReference type="NCBI Taxonomy" id="293382"/>
    <lineage>
        <taxon>Eukaryota</taxon>
        <taxon>Fungi</taxon>
        <taxon>Dikarya</taxon>
        <taxon>Ascomycota</taxon>
        <taxon>Pezizomycotina</taxon>
        <taxon>Eurotiomycetes</taxon>
        <taxon>Eurotiomycetidae</taxon>
        <taxon>Eurotiales</taxon>
        <taxon>Aspergillaceae</taxon>
        <taxon>Penicillium</taxon>
    </lineage>
</organism>
<protein>
    <submittedName>
        <fullName evidence="1">Uncharacterized protein</fullName>
    </submittedName>
</protein>
<dbReference type="InterPro" id="IPR039254">
    <property type="entry name" value="Rds1"/>
</dbReference>
<comment type="caution">
    <text evidence="1">The sequence shown here is derived from an EMBL/GenBank/DDBJ whole genome shotgun (WGS) entry which is preliminary data.</text>
</comment>
<dbReference type="PANTHER" id="PTHR38705">
    <property type="entry name" value="PROTEIN RDS1"/>
    <property type="match status" value="1"/>
</dbReference>